<comment type="similarity">
    <text evidence="2">Belongs to the universal ribosomal protein uS3 family.</text>
</comment>
<dbReference type="GO" id="GO:0006412">
    <property type="term" value="P:translation"/>
    <property type="evidence" value="ECO:0007669"/>
    <property type="project" value="InterPro"/>
</dbReference>
<dbReference type="GeneID" id="44795468"/>
<evidence type="ECO:0000256" key="6">
    <source>
        <dbReference type="ARBA" id="ARBA00035157"/>
    </source>
</evidence>
<dbReference type="InterPro" id="IPR007980">
    <property type="entry name" value="Ribosomal_uS3m_fun"/>
</dbReference>
<accession>A0A6C0W542</accession>
<keyword evidence="3 7" id="KW-0689">Ribosomal protein</keyword>
<proteinExistence type="inferred from homology"/>
<evidence type="ECO:0000313" key="7">
    <source>
        <dbReference type="EMBL" id="QIC20270.1"/>
    </source>
</evidence>
<dbReference type="GO" id="GO:1990904">
    <property type="term" value="C:ribonucleoprotein complex"/>
    <property type="evidence" value="ECO:0007669"/>
    <property type="project" value="UniProtKB-KW"/>
</dbReference>
<protein>
    <recommendedName>
        <fullName evidence="6">Small ribosomal subunit protein uS3m</fullName>
    </recommendedName>
</protein>
<reference evidence="7" key="1">
    <citation type="journal article" date="2021" name="Front. Genet.">
        <title>Comparative Mitogenomic Analysis Reveals Dynamics of Intron Within and Between Tricholoma Species and Phylogeny of Basidiomycota.</title>
        <authorList>
            <person name="Huang W."/>
            <person name="Feng H."/>
            <person name="Tu W."/>
            <person name="Xiong C."/>
            <person name="Jin X."/>
            <person name="Li P."/>
            <person name="Wang X."/>
            <person name="Li Q."/>
        </authorList>
    </citation>
    <scope>NUCLEOTIDE SEQUENCE</scope>
</reference>
<comment type="subcellular location">
    <subcellularLocation>
        <location evidence="1">Mitochondrion</location>
    </subcellularLocation>
</comment>
<evidence type="ECO:0000256" key="3">
    <source>
        <dbReference type="ARBA" id="ARBA00022980"/>
    </source>
</evidence>
<evidence type="ECO:0000256" key="1">
    <source>
        <dbReference type="ARBA" id="ARBA00004173"/>
    </source>
</evidence>
<dbReference type="EMBL" id="MN873037">
    <property type="protein sequence ID" value="QIC20270.1"/>
    <property type="molecule type" value="Genomic_DNA"/>
</dbReference>
<dbReference type="GO" id="GO:0003735">
    <property type="term" value="F:structural constituent of ribosome"/>
    <property type="evidence" value="ECO:0007669"/>
    <property type="project" value="InterPro"/>
</dbReference>
<keyword evidence="5" id="KW-0687">Ribonucleoprotein</keyword>
<gene>
    <name evidence="7" type="primary">rps3</name>
</gene>
<organism evidence="7">
    <name type="scientific">Tricholoma flavovirens</name>
    <dbReference type="NCBI Taxonomy" id="80606"/>
    <lineage>
        <taxon>Eukaryota</taxon>
        <taxon>Fungi</taxon>
        <taxon>Dikarya</taxon>
        <taxon>Basidiomycota</taxon>
        <taxon>Agaricomycotina</taxon>
        <taxon>Agaricomycetes</taxon>
        <taxon>Agaricomycetidae</taxon>
        <taxon>Agaricales</taxon>
        <taxon>Tricholomatineae</taxon>
        <taxon>Tricholomataceae</taxon>
        <taxon>Tricholoma</taxon>
    </lineage>
</organism>
<dbReference type="AlphaFoldDB" id="A0A6C0W542"/>
<dbReference type="Pfam" id="PF05316">
    <property type="entry name" value="VAR1"/>
    <property type="match status" value="1"/>
</dbReference>
<name>A0A6C0W542_9AGAR</name>
<geneLocation type="mitochondrion" evidence="7"/>
<evidence type="ECO:0000256" key="5">
    <source>
        <dbReference type="ARBA" id="ARBA00023274"/>
    </source>
</evidence>
<dbReference type="RefSeq" id="YP_009739426.1">
    <property type="nucleotide sequence ID" value="NC_046501.1"/>
</dbReference>
<evidence type="ECO:0000256" key="4">
    <source>
        <dbReference type="ARBA" id="ARBA00023128"/>
    </source>
</evidence>
<dbReference type="GO" id="GO:0005840">
    <property type="term" value="C:ribosome"/>
    <property type="evidence" value="ECO:0007669"/>
    <property type="project" value="UniProtKB-KW"/>
</dbReference>
<evidence type="ECO:0000256" key="2">
    <source>
        <dbReference type="ARBA" id="ARBA00010761"/>
    </source>
</evidence>
<sequence>MKNQNLKTFNIDISKNNYKDIIIDKRILPLFKTPIILKQLNETKRNKYNIILNNQTPNFRFRLITLNEILDIFLKGIYLYNYNLNTYLNKYNNKELILQLKMDDIYKLNNRLSNYFYIINKFIPFFKIRSLIYNIRLFLPKRLLKPQPYIKFKYRFRYIAKIYKIDLLYNNKRDRKIQRRQINKLLDKGKEIITDIDNQIIQKKNLINSLKNKNNILKFINSLLPTVTNNTQNNNSYLTNNNNILLDSKKSNLNMTNNQFLVYNNKLLINKLFNISNINKTNEIKIEQTLNSIFKMKEFESKNEGISIYSNPVEILYSKDNNSTIPYNLQKKPIINQYLKSISNYNMIKKGIFISYSNIIGFNFNSQRNKIIKNIYKLLVGSFKSMYCLISKPVFVMTPDKIIIQLFYFLFIPNILKSKKFFNYGNRNKLSKQIWFKRKKRIKKQYRNLRKIKINVRIKLRKLSNVVIIKIFKDKFKKLCDILSHLFKKPVQLDLIRLHYPYNDSNILVNLLGIMINKIKLRIIFRKLFEKAVIKNLNKVTGKKKFNILPAFLSGVNIKVAGRLLTHRVVPRKTVKIIQRGAAATGKINFSDVARYTKKNKRGAFSITVSSGQNFF</sequence>
<dbReference type="GO" id="GO:0005739">
    <property type="term" value="C:mitochondrion"/>
    <property type="evidence" value="ECO:0007669"/>
    <property type="project" value="UniProtKB-SubCell"/>
</dbReference>
<keyword evidence="4 7" id="KW-0496">Mitochondrion</keyword>